<dbReference type="InterPro" id="IPR021682">
    <property type="entry name" value="DUF2933"/>
</dbReference>
<proteinExistence type="predicted"/>
<keyword evidence="1" id="KW-0812">Transmembrane</keyword>
<dbReference type="EMBL" id="LBUP01000001">
    <property type="protein sequence ID" value="KKQ67118.1"/>
    <property type="molecule type" value="Genomic_DNA"/>
</dbReference>
<evidence type="ECO:0008006" key="4">
    <source>
        <dbReference type="Google" id="ProtNLM"/>
    </source>
</evidence>
<gene>
    <name evidence="2" type="ORF">US86_C0001G0045</name>
</gene>
<dbReference type="Pfam" id="PF11666">
    <property type="entry name" value="DUF2933"/>
    <property type="match status" value="1"/>
</dbReference>
<evidence type="ECO:0000313" key="3">
    <source>
        <dbReference type="Proteomes" id="UP000034235"/>
    </source>
</evidence>
<keyword evidence="1" id="KW-0472">Membrane</keyword>
<dbReference type="AlphaFoldDB" id="A0A0G0JHI2"/>
<name>A0A0G0JHI2_9BACT</name>
<feature type="transmembrane region" description="Helical" evidence="1">
    <location>
        <begin position="35"/>
        <end position="52"/>
    </location>
</feature>
<keyword evidence="1" id="KW-1133">Transmembrane helix</keyword>
<reference evidence="2 3" key="1">
    <citation type="journal article" date="2015" name="Nature">
        <title>rRNA introns, odd ribosomes, and small enigmatic genomes across a large radiation of phyla.</title>
        <authorList>
            <person name="Brown C.T."/>
            <person name="Hug L.A."/>
            <person name="Thomas B.C."/>
            <person name="Sharon I."/>
            <person name="Castelle C.J."/>
            <person name="Singh A."/>
            <person name="Wilkins M.J."/>
            <person name="Williams K.H."/>
            <person name="Banfield J.F."/>
        </authorList>
    </citation>
    <scope>NUCLEOTIDE SEQUENCE [LARGE SCALE GENOMIC DNA]</scope>
</reference>
<dbReference type="Proteomes" id="UP000034235">
    <property type="component" value="Unassembled WGS sequence"/>
</dbReference>
<comment type="caution">
    <text evidence="2">The sequence shown here is derived from an EMBL/GenBank/DDBJ whole genome shotgun (WGS) entry which is preliminary data.</text>
</comment>
<accession>A0A0G0JHI2</accession>
<feature type="transmembrane region" description="Helical" evidence="1">
    <location>
        <begin position="12"/>
        <end position="29"/>
    </location>
</feature>
<protein>
    <recommendedName>
        <fullName evidence="4">DUF2933 domain-containing protein</fullName>
    </recommendedName>
</protein>
<evidence type="ECO:0000313" key="2">
    <source>
        <dbReference type="EMBL" id="KKQ67118.1"/>
    </source>
</evidence>
<evidence type="ECO:0000256" key="1">
    <source>
        <dbReference type="SAM" id="Phobius"/>
    </source>
</evidence>
<dbReference type="PATRIC" id="fig|1618422.5.peg.47"/>
<organism evidence="2 3">
    <name type="scientific">Candidatus Daviesbacteria bacterium GW2011_GWA2_38_24</name>
    <dbReference type="NCBI Taxonomy" id="1618422"/>
    <lineage>
        <taxon>Bacteria</taxon>
        <taxon>Candidatus Daviesiibacteriota</taxon>
    </lineage>
</organism>
<sequence>MGSLKLTKGKMLLGCFVVLTAAVIAVTVFKIPFGSLLYFGIFLACPLMHLFMMKGHGGHDHEGKNDTKQSGKSCH</sequence>